<dbReference type="PANTHER" id="PTHR46044:SF1">
    <property type="entry name" value="CN HYDROLASE DOMAIN-CONTAINING PROTEIN"/>
    <property type="match status" value="1"/>
</dbReference>
<dbReference type="Pfam" id="PF00795">
    <property type="entry name" value="CN_hydrolase"/>
    <property type="match status" value="1"/>
</dbReference>
<dbReference type="OrthoDB" id="9803803at2"/>
<dbReference type="SUPFAM" id="SSF56317">
    <property type="entry name" value="Carbon-nitrogen hydrolase"/>
    <property type="match status" value="1"/>
</dbReference>
<feature type="domain" description="CN hydrolase" evidence="2">
    <location>
        <begin position="4"/>
        <end position="269"/>
    </location>
</feature>
<evidence type="ECO:0000256" key="1">
    <source>
        <dbReference type="ARBA" id="ARBA00008129"/>
    </source>
</evidence>
<dbReference type="PANTHER" id="PTHR46044">
    <property type="entry name" value="NITRILASE"/>
    <property type="match status" value="1"/>
</dbReference>
<dbReference type="CDD" id="cd07564">
    <property type="entry name" value="nitrilases_CHs"/>
    <property type="match status" value="1"/>
</dbReference>
<name>A0A1M7KRD4_9PSED</name>
<dbReference type="InterPro" id="IPR036526">
    <property type="entry name" value="C-N_Hydrolase_sf"/>
</dbReference>
<dbReference type="Proteomes" id="UP000183983">
    <property type="component" value="Unassembled WGS sequence"/>
</dbReference>
<gene>
    <name evidence="3" type="ORF">SAMN05216593_102309</name>
</gene>
<dbReference type="PROSITE" id="PS50263">
    <property type="entry name" value="CN_HYDROLASE"/>
    <property type="match status" value="1"/>
</dbReference>
<dbReference type="STRING" id="1190415.SAMN05216593_102309"/>
<dbReference type="AlphaFoldDB" id="A0A1M7KRD4"/>
<evidence type="ECO:0000313" key="3">
    <source>
        <dbReference type="EMBL" id="SHM67585.1"/>
    </source>
</evidence>
<proteinExistence type="inferred from homology"/>
<organism evidence="3 4">
    <name type="scientific">Pseudomonas asturiensis</name>
    <dbReference type="NCBI Taxonomy" id="1190415"/>
    <lineage>
        <taxon>Bacteria</taxon>
        <taxon>Pseudomonadati</taxon>
        <taxon>Pseudomonadota</taxon>
        <taxon>Gammaproteobacteria</taxon>
        <taxon>Pseudomonadales</taxon>
        <taxon>Pseudomonadaceae</taxon>
        <taxon>Pseudomonas</taxon>
    </lineage>
</organism>
<dbReference type="RefSeq" id="WP_073162804.1">
    <property type="nucleotide sequence ID" value="NZ_FRDA01000002.1"/>
</dbReference>
<reference evidence="3 4" key="1">
    <citation type="submission" date="2016-11" db="EMBL/GenBank/DDBJ databases">
        <authorList>
            <person name="Jaros S."/>
            <person name="Januszkiewicz K."/>
            <person name="Wedrychowicz H."/>
        </authorList>
    </citation>
    <scope>NUCLEOTIDE SEQUENCE [LARGE SCALE GENOMIC DNA]</scope>
    <source>
        <strain evidence="3 4">LMG 26898</strain>
    </source>
</reference>
<protein>
    <submittedName>
        <fullName evidence="3">Nitrilase</fullName>
    </submittedName>
</protein>
<evidence type="ECO:0000313" key="4">
    <source>
        <dbReference type="Proteomes" id="UP000183983"/>
    </source>
</evidence>
<dbReference type="GO" id="GO:0003824">
    <property type="term" value="F:catalytic activity"/>
    <property type="evidence" value="ECO:0007669"/>
    <property type="project" value="InterPro"/>
</dbReference>
<dbReference type="InterPro" id="IPR003010">
    <property type="entry name" value="C-N_Hydrolase"/>
</dbReference>
<evidence type="ECO:0000259" key="2">
    <source>
        <dbReference type="PROSITE" id="PS50263"/>
    </source>
</evidence>
<sequence>MPVSIVAALQLGASPEGKAKTLEQIVAYEQAIREAGASLVVMPEALLGGYPKGETFGTQLGYRLPAGREAFARYFNNAIDVPGEETRALAELSTRTDASLVVGVIERSGSTLYCTVLFFEPQGGLVAKHRKLMPTGTERLIWGKGDGSTLATVDARAGRLGSAVCWENHMPLLRNAMYAKGVEVWCAPTVDEREIWQCSMRHIAHEGRMFVVSACQIQASPESLGVDVPNWPADRALINGGSVIVGPMGDVLAGPLTGIAGLLTAEIDTDDLIKARYDYDVVGHYARPDVFELVVDERPRPGVRFIRD</sequence>
<comment type="similarity">
    <text evidence="1">Belongs to the carbon-nitrogen hydrolase superfamily. Nitrilase family.</text>
</comment>
<dbReference type="EMBL" id="FRDA01000002">
    <property type="protein sequence ID" value="SHM67585.1"/>
    <property type="molecule type" value="Genomic_DNA"/>
</dbReference>
<accession>A0A1M7KRD4</accession>
<dbReference type="InterPro" id="IPR044149">
    <property type="entry name" value="Nitrilases_CHs"/>
</dbReference>
<dbReference type="Gene3D" id="3.60.110.10">
    <property type="entry name" value="Carbon-nitrogen hydrolase"/>
    <property type="match status" value="1"/>
</dbReference>